<organism evidence="4 5">
    <name type="scientific">Actinomadura physcomitrii</name>
    <dbReference type="NCBI Taxonomy" id="2650748"/>
    <lineage>
        <taxon>Bacteria</taxon>
        <taxon>Bacillati</taxon>
        <taxon>Actinomycetota</taxon>
        <taxon>Actinomycetes</taxon>
        <taxon>Streptosporangiales</taxon>
        <taxon>Thermomonosporaceae</taxon>
        <taxon>Actinomadura</taxon>
    </lineage>
</organism>
<keyword evidence="2" id="KW-0472">Membrane</keyword>
<accession>A0A6I4M2S1</accession>
<keyword evidence="2" id="KW-0812">Transmembrane</keyword>
<evidence type="ECO:0000256" key="1">
    <source>
        <dbReference type="SAM" id="MobiDB-lite"/>
    </source>
</evidence>
<proteinExistence type="predicted"/>
<reference evidence="4" key="1">
    <citation type="submission" date="2019-12" db="EMBL/GenBank/DDBJ databases">
        <title>Actinomadura physcomitrii sp. nov., a novel actinomycete isolated from moss [Physcomitrium sphaericum (Ludw) Fuernr].</title>
        <authorList>
            <person name="Zhuang X."/>
        </authorList>
    </citation>
    <scope>NUCLEOTIDE SEQUENCE [LARGE SCALE GENOMIC DNA]</scope>
    <source>
        <strain evidence="4">LD22</strain>
    </source>
</reference>
<dbReference type="Gene3D" id="2.60.40.290">
    <property type="match status" value="1"/>
</dbReference>
<feature type="region of interest" description="Disordered" evidence="1">
    <location>
        <begin position="123"/>
        <end position="167"/>
    </location>
</feature>
<feature type="transmembrane region" description="Helical" evidence="2">
    <location>
        <begin position="96"/>
        <end position="119"/>
    </location>
</feature>
<dbReference type="GO" id="GO:0030247">
    <property type="term" value="F:polysaccharide binding"/>
    <property type="evidence" value="ECO:0007669"/>
    <property type="project" value="UniProtKB-UniRule"/>
</dbReference>
<keyword evidence="2" id="KW-1133">Transmembrane helix</keyword>
<gene>
    <name evidence="4" type="ORF">F8568_003055</name>
</gene>
<dbReference type="Proteomes" id="UP000462055">
    <property type="component" value="Unassembled WGS sequence"/>
</dbReference>
<dbReference type="SMART" id="SM00637">
    <property type="entry name" value="CBD_II"/>
    <property type="match status" value="1"/>
</dbReference>
<dbReference type="EMBL" id="WBMS02000002">
    <property type="protein sequence ID" value="MVZ99379.1"/>
    <property type="molecule type" value="Genomic_DNA"/>
</dbReference>
<dbReference type="InterPro" id="IPR008965">
    <property type="entry name" value="CBM2/CBM3_carb-bd_dom_sf"/>
</dbReference>
<dbReference type="InterPro" id="IPR012291">
    <property type="entry name" value="CBM2_carb-bd_dom_sf"/>
</dbReference>
<feature type="region of interest" description="Disordered" evidence="1">
    <location>
        <begin position="1"/>
        <end position="88"/>
    </location>
</feature>
<comment type="caution">
    <text evidence="4">The sequence shown here is derived from an EMBL/GenBank/DDBJ whole genome shotgun (WGS) entry which is preliminary data.</text>
</comment>
<dbReference type="GO" id="GO:0004553">
    <property type="term" value="F:hydrolase activity, hydrolyzing O-glycosyl compounds"/>
    <property type="evidence" value="ECO:0007669"/>
    <property type="project" value="InterPro"/>
</dbReference>
<name>A0A6I4M2S1_9ACTN</name>
<dbReference type="AlphaFoldDB" id="A0A6I4M2S1"/>
<dbReference type="InterPro" id="IPR001919">
    <property type="entry name" value="CBD2"/>
</dbReference>
<feature type="compositionally biased region" description="Low complexity" evidence="1">
    <location>
        <begin position="137"/>
        <end position="152"/>
    </location>
</feature>
<feature type="domain" description="CBM2" evidence="3">
    <location>
        <begin position="159"/>
        <end position="270"/>
    </location>
</feature>
<evidence type="ECO:0000313" key="4">
    <source>
        <dbReference type="EMBL" id="MVZ99379.1"/>
    </source>
</evidence>
<dbReference type="Pfam" id="PF00553">
    <property type="entry name" value="CBM_2"/>
    <property type="match status" value="1"/>
</dbReference>
<keyword evidence="5" id="KW-1185">Reference proteome</keyword>
<sequence length="270" mass="26933">MSGDQPGHVPPDRTSTVEFARPAPPAEEGSGQSAPAVVDPDATAPDPPREAPAPGPDDKRIAGPPAGAPPAPAQPVHVGPAPKPPRATPGAWPQRFAVLLAVAAAALVMAVALAAVSLFSGGGSDGDDDTAPGTRTPASAKASKRPASGAPATKRAGTRPAPPVGTVVTGNGVTYQIVEKDDGYYEGRFTITNRTGRPMTAWRLSFDAPGADVRNVWDARLVRAGAHPVIENADGADPIPPGGALDVQFGASGAPAMPGACLLNGAACGL</sequence>
<protein>
    <recommendedName>
        <fullName evidence="3">CBM2 domain-containing protein</fullName>
    </recommendedName>
</protein>
<evidence type="ECO:0000313" key="5">
    <source>
        <dbReference type="Proteomes" id="UP000462055"/>
    </source>
</evidence>
<feature type="compositionally biased region" description="Low complexity" evidence="1">
    <location>
        <begin position="34"/>
        <end position="44"/>
    </location>
</feature>
<dbReference type="SUPFAM" id="SSF49384">
    <property type="entry name" value="Carbohydrate-binding domain"/>
    <property type="match status" value="1"/>
</dbReference>
<dbReference type="GO" id="GO:0005975">
    <property type="term" value="P:carbohydrate metabolic process"/>
    <property type="evidence" value="ECO:0007669"/>
    <property type="project" value="InterPro"/>
</dbReference>
<dbReference type="PROSITE" id="PS51173">
    <property type="entry name" value="CBM2"/>
    <property type="match status" value="1"/>
</dbReference>
<evidence type="ECO:0000259" key="3">
    <source>
        <dbReference type="PROSITE" id="PS51173"/>
    </source>
</evidence>
<evidence type="ECO:0000256" key="2">
    <source>
        <dbReference type="SAM" id="Phobius"/>
    </source>
</evidence>
<dbReference type="RefSeq" id="WP_151591116.1">
    <property type="nucleotide sequence ID" value="NZ_WBMS02000002.1"/>
</dbReference>